<evidence type="ECO:0000256" key="2">
    <source>
        <dbReference type="SAM" id="Phobius"/>
    </source>
</evidence>
<reference evidence="3 4" key="1">
    <citation type="journal article" date="2009" name="Science">
        <title>Green evolution and dynamic adaptations revealed by genomes of the marine picoeukaryotes Micromonas.</title>
        <authorList>
            <person name="Worden A.Z."/>
            <person name="Lee J.H."/>
            <person name="Mock T."/>
            <person name="Rouze P."/>
            <person name="Simmons M.P."/>
            <person name="Aerts A.L."/>
            <person name="Allen A.E."/>
            <person name="Cuvelier M.L."/>
            <person name="Derelle E."/>
            <person name="Everett M.V."/>
            <person name="Foulon E."/>
            <person name="Grimwood J."/>
            <person name="Gundlach H."/>
            <person name="Henrissat B."/>
            <person name="Napoli C."/>
            <person name="McDonald S.M."/>
            <person name="Parker M.S."/>
            <person name="Rombauts S."/>
            <person name="Salamov A."/>
            <person name="Von Dassow P."/>
            <person name="Badger J.H."/>
            <person name="Coutinho P.M."/>
            <person name="Demir E."/>
            <person name="Dubchak I."/>
            <person name="Gentemann C."/>
            <person name="Eikrem W."/>
            <person name="Gready J.E."/>
            <person name="John U."/>
            <person name="Lanier W."/>
            <person name="Lindquist E.A."/>
            <person name="Lucas S."/>
            <person name="Mayer K.F."/>
            <person name="Moreau H."/>
            <person name="Not F."/>
            <person name="Otillar R."/>
            <person name="Panaud O."/>
            <person name="Pangilinan J."/>
            <person name="Paulsen I."/>
            <person name="Piegu B."/>
            <person name="Poliakov A."/>
            <person name="Robbens S."/>
            <person name="Schmutz J."/>
            <person name="Toulza E."/>
            <person name="Wyss T."/>
            <person name="Zelensky A."/>
            <person name="Zhou K."/>
            <person name="Armbrust E.V."/>
            <person name="Bhattacharya D."/>
            <person name="Goodenough U.W."/>
            <person name="Van de Peer Y."/>
            <person name="Grigoriev I.V."/>
        </authorList>
    </citation>
    <scope>NUCLEOTIDE SEQUENCE [LARGE SCALE GENOMIC DNA]</scope>
    <source>
        <strain evidence="4">RCC299 / NOUM17</strain>
    </source>
</reference>
<accession>C1E8S5</accession>
<feature type="compositionally biased region" description="Basic and acidic residues" evidence="1">
    <location>
        <begin position="142"/>
        <end position="158"/>
    </location>
</feature>
<protein>
    <recommendedName>
        <fullName evidence="5">Transmembrane protein</fullName>
    </recommendedName>
</protein>
<keyword evidence="2" id="KW-0472">Membrane</keyword>
<organism evidence="3 4">
    <name type="scientific">Micromonas commoda (strain RCC299 / NOUM17 / CCMP2709)</name>
    <name type="common">Picoplanktonic green alga</name>
    <dbReference type="NCBI Taxonomy" id="296587"/>
    <lineage>
        <taxon>Eukaryota</taxon>
        <taxon>Viridiplantae</taxon>
        <taxon>Chlorophyta</taxon>
        <taxon>Mamiellophyceae</taxon>
        <taxon>Mamiellales</taxon>
        <taxon>Mamiellaceae</taxon>
        <taxon>Micromonas</taxon>
    </lineage>
</organism>
<feature type="region of interest" description="Disordered" evidence="1">
    <location>
        <begin position="229"/>
        <end position="255"/>
    </location>
</feature>
<dbReference type="InParanoid" id="C1E8S5"/>
<feature type="compositionally biased region" description="Basic and acidic residues" evidence="1">
    <location>
        <begin position="316"/>
        <end position="331"/>
    </location>
</feature>
<feature type="transmembrane region" description="Helical" evidence="2">
    <location>
        <begin position="173"/>
        <end position="195"/>
    </location>
</feature>
<keyword evidence="4" id="KW-1185">Reference proteome</keyword>
<dbReference type="RefSeq" id="XP_002503303.1">
    <property type="nucleotide sequence ID" value="XM_002503257.1"/>
</dbReference>
<dbReference type="AlphaFoldDB" id="C1E8S5"/>
<dbReference type="GeneID" id="8244236"/>
<dbReference type="EMBL" id="CP001327">
    <property type="protein sequence ID" value="ACO64561.1"/>
    <property type="molecule type" value="Genomic_DNA"/>
</dbReference>
<feature type="compositionally biased region" description="Basic and acidic residues" evidence="1">
    <location>
        <begin position="82"/>
        <end position="92"/>
    </location>
</feature>
<feature type="region of interest" description="Disordered" evidence="1">
    <location>
        <begin position="269"/>
        <end position="349"/>
    </location>
</feature>
<gene>
    <name evidence="3" type="ORF">MICPUN_108486</name>
</gene>
<feature type="region of interest" description="Disordered" evidence="1">
    <location>
        <begin position="16"/>
        <end position="158"/>
    </location>
</feature>
<evidence type="ECO:0000256" key="1">
    <source>
        <dbReference type="SAM" id="MobiDB-lite"/>
    </source>
</evidence>
<keyword evidence="2" id="KW-1133">Transmembrane helix</keyword>
<evidence type="ECO:0008006" key="5">
    <source>
        <dbReference type="Google" id="ProtNLM"/>
    </source>
</evidence>
<name>C1E8S5_MICCC</name>
<dbReference type="KEGG" id="mis:MICPUN_108486"/>
<evidence type="ECO:0000313" key="3">
    <source>
        <dbReference type="EMBL" id="ACO64561.1"/>
    </source>
</evidence>
<keyword evidence="2" id="KW-0812">Transmembrane</keyword>
<dbReference type="Proteomes" id="UP000002009">
    <property type="component" value="Chromosome 6"/>
</dbReference>
<feature type="compositionally biased region" description="Basic residues" evidence="1">
    <location>
        <begin position="93"/>
        <end position="103"/>
    </location>
</feature>
<proteinExistence type="predicted"/>
<sequence>MGLGGSKCCKDLCSTEEVKKPLVDPETGRVPRAGTGGGGRDDERREGDRGRRASEPVEPDPAVFYSRPPRSRSQRRLVNNDTARETASDRREARARKHHHRSNQKVGEETVLRFHQENPAKAPIVGSSSEDDIGAKPASATRADDVSPARSVEKDEEEKNWIGVCDAKLQHRVWWWSITFVLFFVVGMGVFLGLAHGYRPEREDHPTSPLYPKVSVLEDEPDVVVPVRHQKETTHRSKETSTIRTPKPSAGPDASTQMLREWEAMDESLWSERDHQPARRADKGVKGTAESSKASAMKVKERAGLAHSRKMTPGGKAKERGDKQGAVKRDVAPPGELESIDSPLEDPRLRADLNAAVSRLLRKEIESVGTDAPSSTH</sequence>
<feature type="compositionally biased region" description="Basic and acidic residues" evidence="1">
    <location>
        <begin position="106"/>
        <end position="118"/>
    </location>
</feature>
<feature type="compositionally biased region" description="Basic and acidic residues" evidence="1">
    <location>
        <begin position="270"/>
        <end position="285"/>
    </location>
</feature>
<evidence type="ECO:0000313" key="4">
    <source>
        <dbReference type="Proteomes" id="UP000002009"/>
    </source>
</evidence>
<feature type="compositionally biased region" description="Basic and acidic residues" evidence="1">
    <location>
        <begin position="39"/>
        <end position="55"/>
    </location>
</feature>
<feature type="compositionally biased region" description="Basic and acidic residues" evidence="1">
    <location>
        <begin position="229"/>
        <end position="241"/>
    </location>
</feature>
<feature type="compositionally biased region" description="Basic and acidic residues" evidence="1">
    <location>
        <begin position="16"/>
        <end position="29"/>
    </location>
</feature>